<keyword evidence="5" id="KW-1015">Disulfide bond</keyword>
<keyword evidence="9" id="KW-1185">Reference proteome</keyword>
<evidence type="ECO:0000256" key="3">
    <source>
        <dbReference type="ARBA" id="ARBA00022729"/>
    </source>
</evidence>
<comment type="caution">
    <text evidence="8">The sequence shown here is derived from an EMBL/GenBank/DDBJ whole genome shotgun (WGS) entry which is preliminary data.</text>
</comment>
<dbReference type="Gene3D" id="6.20.200.20">
    <property type="match status" value="4"/>
</dbReference>
<evidence type="ECO:0000313" key="9">
    <source>
        <dbReference type="Proteomes" id="UP001642483"/>
    </source>
</evidence>
<dbReference type="Proteomes" id="UP001642483">
    <property type="component" value="Unassembled WGS sequence"/>
</dbReference>
<keyword evidence="4" id="KW-0677">Repeat</keyword>
<dbReference type="Pfam" id="PF01826">
    <property type="entry name" value="TIL"/>
    <property type="match status" value="1"/>
</dbReference>
<dbReference type="InterPro" id="IPR036084">
    <property type="entry name" value="Ser_inhib-like_sf"/>
</dbReference>
<dbReference type="PROSITE" id="PS01208">
    <property type="entry name" value="VWFC_1"/>
    <property type="match status" value="2"/>
</dbReference>
<accession>A0ABP0F6D5</accession>
<dbReference type="InterPro" id="IPR001846">
    <property type="entry name" value="VWF_type-D"/>
</dbReference>
<evidence type="ECO:0000259" key="7">
    <source>
        <dbReference type="PROSITE" id="PS51233"/>
    </source>
</evidence>
<sequence length="743" mass="83709">MRRQSERLSVRKGIVDSMLPKYTLSFWFVLGVTTASLISVVSGQASVITGVPQSCEREGEPAVVPIVRNDPCFTCMCKNKEVQCVQEKCPRRYNCSLLLHDEGACCNKCKSCRYNGATHPATKSWIARGEEGVCLDHICQDGIVTRRPLQCHVTCENAITPPNDECRCPVCKGCFHQDRFIEEDEVITVDSCSICTCKGGYLECRKKTCPVLACDVTEARLDRDGCCLVCTRQKMVFELENGACWFRRSILHDREQLKADKCTTCACRNGTIICDRELCTEPLDCPPTDRITSPDQCCPRCSLNRRRNCATDEGRQIMHGERWTTRSDSCVTCACNDGEVTCLRRQCSADLTCPPGQHLDKAPESCCPTCTLEPGICTVFGDPHYRTFDGRPFNFQGDCSYMLAKDCREQNFTVTVENNAKRSATYSWTNTVHLRLINPGVRDEQVVSLYQHLAVKINGEKVALPYIDRTVLIWSEHHIVKVRTNAGVSLNWDGDSFLEVGASPVYRGTLCGLCGNFNGFARDDFIGGDGVFKFNKEEFANSWKIGAGNKRCSRRAVVTRATEPCAKNIKRKISARKSCQVFKSDSFRSCYDVVDPADYYRSCMTDSCGCPRNRKCSCESVRAYAAACARRGVKVTWDEYQHCQPKCKHGKVFTSCGSPCKTTCRNHHRVRRKKSCQRHCVAGCACPAGYVINNRKCVKATQCPAVIRKKLKRRFGRRNPLQRYLKFERIKRAGKRSQRSRSR</sequence>
<dbReference type="SMART" id="SM00214">
    <property type="entry name" value="VWC"/>
    <property type="match status" value="5"/>
</dbReference>
<feature type="domain" description="VWFC" evidence="6">
    <location>
        <begin position="242"/>
        <end position="302"/>
    </location>
</feature>
<dbReference type="InterPro" id="IPR002919">
    <property type="entry name" value="TIL_dom"/>
</dbReference>
<dbReference type="Pfam" id="PF00094">
    <property type="entry name" value="VWD"/>
    <property type="match status" value="1"/>
</dbReference>
<evidence type="ECO:0000256" key="5">
    <source>
        <dbReference type="ARBA" id="ARBA00023157"/>
    </source>
</evidence>
<organism evidence="8 9">
    <name type="scientific">Clavelina lepadiformis</name>
    <name type="common">Light-bulb sea squirt</name>
    <name type="synonym">Ascidia lepadiformis</name>
    <dbReference type="NCBI Taxonomy" id="159417"/>
    <lineage>
        <taxon>Eukaryota</taxon>
        <taxon>Metazoa</taxon>
        <taxon>Chordata</taxon>
        <taxon>Tunicata</taxon>
        <taxon>Ascidiacea</taxon>
        <taxon>Aplousobranchia</taxon>
        <taxon>Clavelinidae</taxon>
        <taxon>Clavelina</taxon>
    </lineage>
</organism>
<reference evidence="8 9" key="1">
    <citation type="submission" date="2024-02" db="EMBL/GenBank/DDBJ databases">
        <authorList>
            <person name="Daric V."/>
            <person name="Darras S."/>
        </authorList>
    </citation>
    <scope>NUCLEOTIDE SEQUENCE [LARGE SCALE GENOMIC DNA]</scope>
</reference>
<dbReference type="PROSITE" id="PS51233">
    <property type="entry name" value="VWFD"/>
    <property type="match status" value="1"/>
</dbReference>
<keyword evidence="3" id="KW-0732">Signal</keyword>
<protein>
    <recommendedName>
        <fullName evidence="10">BMP-binding endothelial regulator protein</fullName>
    </recommendedName>
</protein>
<keyword evidence="2" id="KW-0964">Secreted</keyword>
<dbReference type="InterPro" id="IPR001007">
    <property type="entry name" value="VWF_dom"/>
</dbReference>
<dbReference type="InterPro" id="IPR014853">
    <property type="entry name" value="VWF/SSPO/ZAN-like_Cys-rich_dom"/>
</dbReference>
<dbReference type="SUPFAM" id="SSF57603">
    <property type="entry name" value="FnI-like domain"/>
    <property type="match status" value="5"/>
</dbReference>
<feature type="domain" description="VWFC" evidence="6">
    <location>
        <begin position="172"/>
        <end position="231"/>
    </location>
</feature>
<evidence type="ECO:0000256" key="4">
    <source>
        <dbReference type="ARBA" id="ARBA00022737"/>
    </source>
</evidence>
<proteinExistence type="predicted"/>
<evidence type="ECO:0008006" key="10">
    <source>
        <dbReference type="Google" id="ProtNLM"/>
    </source>
</evidence>
<name>A0ABP0F6D5_CLALP</name>
<dbReference type="InterPro" id="IPR052424">
    <property type="entry name" value="Kielin_Chordin-BMP_Reg"/>
</dbReference>
<dbReference type="PANTHER" id="PTHR46698:SF4">
    <property type="entry name" value="CROSSVEINLESS 2"/>
    <property type="match status" value="1"/>
</dbReference>
<evidence type="ECO:0000259" key="6">
    <source>
        <dbReference type="PROSITE" id="PS50184"/>
    </source>
</evidence>
<feature type="domain" description="VWFC" evidence="6">
    <location>
        <begin position="307"/>
        <end position="371"/>
    </location>
</feature>
<dbReference type="PANTHER" id="PTHR46698">
    <property type="entry name" value="CROSSVEINLESS 2"/>
    <property type="match status" value="1"/>
</dbReference>
<dbReference type="SMART" id="SM00216">
    <property type="entry name" value="VWD"/>
    <property type="match status" value="1"/>
</dbReference>
<evidence type="ECO:0000256" key="2">
    <source>
        <dbReference type="ARBA" id="ARBA00022525"/>
    </source>
</evidence>
<dbReference type="EMBL" id="CAWYQH010000013">
    <property type="protein sequence ID" value="CAK8674391.1"/>
    <property type="molecule type" value="Genomic_DNA"/>
</dbReference>
<gene>
    <name evidence="8" type="ORF">CVLEPA_LOCUS4093</name>
</gene>
<dbReference type="SMART" id="SM00832">
    <property type="entry name" value="C8"/>
    <property type="match status" value="1"/>
</dbReference>
<evidence type="ECO:0000313" key="8">
    <source>
        <dbReference type="EMBL" id="CAK8674391.1"/>
    </source>
</evidence>
<dbReference type="CDD" id="cd19941">
    <property type="entry name" value="TIL"/>
    <property type="match status" value="1"/>
</dbReference>
<dbReference type="Pfam" id="PF08742">
    <property type="entry name" value="C8"/>
    <property type="match status" value="1"/>
</dbReference>
<dbReference type="Pfam" id="PF00093">
    <property type="entry name" value="VWC"/>
    <property type="match status" value="2"/>
</dbReference>
<dbReference type="SUPFAM" id="SSF57567">
    <property type="entry name" value="Serine protease inhibitors"/>
    <property type="match status" value="1"/>
</dbReference>
<feature type="domain" description="VWFD" evidence="7">
    <location>
        <begin position="375"/>
        <end position="553"/>
    </location>
</feature>
<evidence type="ECO:0000256" key="1">
    <source>
        <dbReference type="ARBA" id="ARBA00004613"/>
    </source>
</evidence>
<comment type="subcellular location">
    <subcellularLocation>
        <location evidence="1">Secreted</location>
    </subcellularLocation>
</comment>
<dbReference type="Gene3D" id="2.10.25.10">
    <property type="entry name" value="Laminin"/>
    <property type="match status" value="1"/>
</dbReference>
<dbReference type="PROSITE" id="PS50184">
    <property type="entry name" value="VWFC_2"/>
    <property type="match status" value="3"/>
</dbReference>